<organism evidence="1 2">
    <name type="scientific">Ignelater luminosus</name>
    <name type="common">Cucubano</name>
    <name type="synonym">Pyrophorus luminosus</name>
    <dbReference type="NCBI Taxonomy" id="2038154"/>
    <lineage>
        <taxon>Eukaryota</taxon>
        <taxon>Metazoa</taxon>
        <taxon>Ecdysozoa</taxon>
        <taxon>Arthropoda</taxon>
        <taxon>Hexapoda</taxon>
        <taxon>Insecta</taxon>
        <taxon>Pterygota</taxon>
        <taxon>Neoptera</taxon>
        <taxon>Endopterygota</taxon>
        <taxon>Coleoptera</taxon>
        <taxon>Polyphaga</taxon>
        <taxon>Elateriformia</taxon>
        <taxon>Elateroidea</taxon>
        <taxon>Elateridae</taxon>
        <taxon>Agrypninae</taxon>
        <taxon>Pyrophorini</taxon>
        <taxon>Ignelater</taxon>
    </lineage>
</organism>
<dbReference type="EMBL" id="VTPC01005940">
    <property type="protein sequence ID" value="KAF2895412.1"/>
    <property type="molecule type" value="Genomic_DNA"/>
</dbReference>
<dbReference type="PANTHER" id="PTHR34825">
    <property type="entry name" value="CONSERVED PROTEIN, WITH A WEAK D-GALACTARATE DEHYDRATASE/ALTRONATE HYDROLASE DOMAIN"/>
    <property type="match status" value="1"/>
</dbReference>
<proteinExistence type="predicted"/>
<keyword evidence="2" id="KW-1185">Reference proteome</keyword>
<dbReference type="AlphaFoldDB" id="A0A8K0D1S4"/>
<gene>
    <name evidence="1" type="ORF">ILUMI_10763</name>
</gene>
<sequence length="263" mass="30562">MAASSSEQSKMNEALENLQVNGDSIFHLFSKENFPEIIKVSTHNLRSLLLKAIFTKTLTIMIVVPHPGSIHNTVGMLKNFLQIAVDENGQLLPNTQMQQYIRQQFGENTTNNYCFRHFGQYPVIHVNFKYVRCGPLELILKSFRLVIFLAYKEHSYVLKKVDDKWEWSNKNLEGFDLNLFLKYFCMEQFVNLTKEEVEIGLKFLCEVLYAHFKRAVFVLLEGFDSTLNKATFKADQDCLEIVWLISSMMTQCIESNAYVKNKI</sequence>
<dbReference type="OrthoDB" id="6751648at2759"/>
<evidence type="ECO:0000313" key="1">
    <source>
        <dbReference type="EMBL" id="KAF2895412.1"/>
    </source>
</evidence>
<dbReference type="Proteomes" id="UP000801492">
    <property type="component" value="Unassembled WGS sequence"/>
</dbReference>
<name>A0A8K0D1S4_IGNLU</name>
<comment type="caution">
    <text evidence="1">The sequence shown here is derived from an EMBL/GenBank/DDBJ whole genome shotgun (WGS) entry which is preliminary data.</text>
</comment>
<dbReference type="PANTHER" id="PTHR34825:SF1">
    <property type="entry name" value="AAA-ATPASE-LIKE DOMAIN-CONTAINING PROTEIN"/>
    <property type="match status" value="1"/>
</dbReference>
<protein>
    <submittedName>
        <fullName evidence="1">Uncharacterized protein</fullName>
    </submittedName>
</protein>
<evidence type="ECO:0000313" key="2">
    <source>
        <dbReference type="Proteomes" id="UP000801492"/>
    </source>
</evidence>
<accession>A0A8K0D1S4</accession>
<reference evidence="1" key="1">
    <citation type="submission" date="2019-08" db="EMBL/GenBank/DDBJ databases">
        <title>The genome of the North American firefly Photinus pyralis.</title>
        <authorList>
            <consortium name="Photinus pyralis genome working group"/>
            <person name="Fallon T.R."/>
            <person name="Sander Lower S.E."/>
            <person name="Weng J.-K."/>
        </authorList>
    </citation>
    <scope>NUCLEOTIDE SEQUENCE</scope>
    <source>
        <strain evidence="1">TRF0915ILg1</strain>
        <tissue evidence="1">Whole body</tissue>
    </source>
</reference>